<accession>A0A975FPM3</accession>
<dbReference type="PANTHER" id="PTHR23404">
    <property type="entry name" value="MOLYBDOPTERIN SYNTHASE RELATED"/>
    <property type="match status" value="1"/>
</dbReference>
<organism evidence="1 2">
    <name type="scientific">Agromyces archimandritae</name>
    <dbReference type="NCBI Taxonomy" id="2781962"/>
    <lineage>
        <taxon>Bacteria</taxon>
        <taxon>Bacillati</taxon>
        <taxon>Actinomycetota</taxon>
        <taxon>Actinomycetes</taxon>
        <taxon>Micrococcales</taxon>
        <taxon>Microbacteriaceae</taxon>
        <taxon>Agromyces</taxon>
    </lineage>
</organism>
<protein>
    <submittedName>
        <fullName evidence="1">Molybdenum cofactor biosynthesis protein MoaE</fullName>
    </submittedName>
</protein>
<name>A0A975FPM3_9MICO</name>
<keyword evidence="2" id="KW-1185">Reference proteome</keyword>
<dbReference type="SUPFAM" id="SSF54690">
    <property type="entry name" value="Molybdopterin synthase subunit MoaE"/>
    <property type="match status" value="1"/>
</dbReference>
<evidence type="ECO:0000313" key="2">
    <source>
        <dbReference type="Proteomes" id="UP000671914"/>
    </source>
</evidence>
<dbReference type="CDD" id="cd00756">
    <property type="entry name" value="MoaE"/>
    <property type="match status" value="1"/>
</dbReference>
<dbReference type="Proteomes" id="UP000671914">
    <property type="component" value="Chromosome"/>
</dbReference>
<proteinExistence type="predicted"/>
<dbReference type="KEGG" id="aarc:G127AT_11110"/>
<gene>
    <name evidence="1" type="ORF">G127AT_11110</name>
</gene>
<evidence type="ECO:0000313" key="1">
    <source>
        <dbReference type="EMBL" id="QTX06288.1"/>
    </source>
</evidence>
<dbReference type="EMBL" id="CP071696">
    <property type="protein sequence ID" value="QTX06288.1"/>
    <property type="molecule type" value="Genomic_DNA"/>
</dbReference>
<dbReference type="InterPro" id="IPR003448">
    <property type="entry name" value="Mopterin_biosynth_MoaE"/>
</dbReference>
<dbReference type="Pfam" id="PF02391">
    <property type="entry name" value="MoaE"/>
    <property type="match status" value="1"/>
</dbReference>
<dbReference type="InterPro" id="IPR036563">
    <property type="entry name" value="MoaE_sf"/>
</dbReference>
<dbReference type="GO" id="GO:0006777">
    <property type="term" value="P:Mo-molybdopterin cofactor biosynthetic process"/>
    <property type="evidence" value="ECO:0007669"/>
    <property type="project" value="InterPro"/>
</dbReference>
<dbReference type="RefSeq" id="WP_210902073.1">
    <property type="nucleotide sequence ID" value="NZ_CP071696.1"/>
</dbReference>
<dbReference type="Gene3D" id="3.90.1170.40">
    <property type="entry name" value="Molybdopterin biosynthesis MoaE subunit"/>
    <property type="match status" value="1"/>
</dbReference>
<sequence length="137" mass="14605">MIRLAAISDEPLDASAHLDAVQSDAAGAVAVFIGQVRDHDPGIAGSVVRLDYSAHPDAEAVLRSLAERHDADGTRIAVTHRIGRLGVGDTAVVVAVATAHRAEAFRVCEALVEDVKHELPIWKKQWSAEGESQWVGL</sequence>
<dbReference type="AlphaFoldDB" id="A0A975FPM3"/>
<reference evidence="1" key="1">
    <citation type="submission" date="2021-03" db="EMBL/GenBank/DDBJ databases">
        <title>Agromyces archimandritus sp. nov., isolated from the cockroach Archimandrita tessellata.</title>
        <authorList>
            <person name="Guzman J."/>
            <person name="Ortuzar M."/>
            <person name="Poehlein A."/>
            <person name="Daniel R."/>
            <person name="Trujillo M."/>
            <person name="Vilcinskas A."/>
        </authorList>
    </citation>
    <scope>NUCLEOTIDE SEQUENCE</scope>
    <source>
        <strain evidence="1">G127AT</strain>
    </source>
</reference>